<feature type="domain" description="SGNH hydrolase-type esterase" evidence="1">
    <location>
        <begin position="11"/>
        <end position="163"/>
    </location>
</feature>
<comment type="caution">
    <text evidence="2">The sequence shown here is derived from an EMBL/GenBank/DDBJ whole genome shotgun (WGS) entry which is preliminary data.</text>
</comment>
<evidence type="ECO:0000259" key="1">
    <source>
        <dbReference type="Pfam" id="PF13472"/>
    </source>
</evidence>
<evidence type="ECO:0000313" key="3">
    <source>
        <dbReference type="Proteomes" id="UP001589896"/>
    </source>
</evidence>
<reference evidence="2 3" key="1">
    <citation type="submission" date="2024-09" db="EMBL/GenBank/DDBJ databases">
        <authorList>
            <person name="Sun Q."/>
            <person name="Mori K."/>
        </authorList>
    </citation>
    <scope>NUCLEOTIDE SEQUENCE [LARGE SCALE GENOMIC DNA]</scope>
    <source>
        <strain evidence="2 3">KCTC 23076</strain>
    </source>
</reference>
<evidence type="ECO:0000313" key="2">
    <source>
        <dbReference type="EMBL" id="MFC0681898.1"/>
    </source>
</evidence>
<keyword evidence="3" id="KW-1185">Reference proteome</keyword>
<dbReference type="PANTHER" id="PTHR30383">
    <property type="entry name" value="THIOESTERASE 1/PROTEASE 1/LYSOPHOSPHOLIPASE L1"/>
    <property type="match status" value="1"/>
</dbReference>
<name>A0ABV6S186_9GAMM</name>
<dbReference type="EMBL" id="JBHLTG010000009">
    <property type="protein sequence ID" value="MFC0681898.1"/>
    <property type="molecule type" value="Genomic_DNA"/>
</dbReference>
<organism evidence="2 3">
    <name type="scientific">Lysobacter korlensis</name>
    <dbReference type="NCBI Taxonomy" id="553636"/>
    <lineage>
        <taxon>Bacteria</taxon>
        <taxon>Pseudomonadati</taxon>
        <taxon>Pseudomonadota</taxon>
        <taxon>Gammaproteobacteria</taxon>
        <taxon>Lysobacterales</taxon>
        <taxon>Lysobacteraceae</taxon>
        <taxon>Lysobacter</taxon>
    </lineage>
</organism>
<protein>
    <submittedName>
        <fullName evidence="2">GDSL-type esterase/lipase family protein</fullName>
    </submittedName>
</protein>
<sequence>MTDNARESIAFVGDSLIEGGRWDEWFQESEVLSFGVPGATTDDLLKRLDEIVQADPDELVLLIGTEDLSRRGSVEHVVRNIETALVTLRKELPGTRLLLVSILPRGHEFAERIQEANRHLWQFVATVHGQYLDAWPALALEDGELNPMYTADRLHLNDQGYEAWLAELRPALARLRDQPPMSGVITLPRLHS</sequence>
<accession>A0ABV6S186</accession>
<proteinExistence type="predicted"/>
<dbReference type="InterPro" id="IPR051532">
    <property type="entry name" value="Ester_Hydrolysis_Enzymes"/>
</dbReference>
<gene>
    <name evidence="2" type="ORF">ACFFGH_29035</name>
</gene>
<dbReference type="RefSeq" id="WP_386675386.1">
    <property type="nucleotide sequence ID" value="NZ_JBHLTG010000009.1"/>
</dbReference>
<dbReference type="SUPFAM" id="SSF52266">
    <property type="entry name" value="SGNH hydrolase"/>
    <property type="match status" value="1"/>
</dbReference>
<dbReference type="Gene3D" id="3.40.50.1110">
    <property type="entry name" value="SGNH hydrolase"/>
    <property type="match status" value="1"/>
</dbReference>
<dbReference type="Proteomes" id="UP001589896">
    <property type="component" value="Unassembled WGS sequence"/>
</dbReference>
<dbReference type="InterPro" id="IPR013830">
    <property type="entry name" value="SGNH_hydro"/>
</dbReference>
<dbReference type="Pfam" id="PF13472">
    <property type="entry name" value="Lipase_GDSL_2"/>
    <property type="match status" value="1"/>
</dbReference>
<dbReference type="InterPro" id="IPR036514">
    <property type="entry name" value="SGNH_hydro_sf"/>
</dbReference>